<dbReference type="AlphaFoldDB" id="A0A1H9VMM8"/>
<evidence type="ECO:0000313" key="2">
    <source>
        <dbReference type="EMBL" id="SES22453.1"/>
    </source>
</evidence>
<sequence length="32" mass="3735">MEAFYISLLILTVIVVTWFAGYVVYRLVKTPQ</sequence>
<evidence type="ECO:0000313" key="3">
    <source>
        <dbReference type="Proteomes" id="UP000199019"/>
    </source>
</evidence>
<keyword evidence="1" id="KW-0472">Membrane</keyword>
<gene>
    <name evidence="2" type="ORF">SAMN05216199_2415</name>
</gene>
<keyword evidence="1" id="KW-1133">Transmembrane helix</keyword>
<keyword evidence="1" id="KW-0812">Transmembrane</keyword>
<dbReference type="EMBL" id="FOHB01000004">
    <property type="protein sequence ID" value="SES22453.1"/>
    <property type="molecule type" value="Genomic_DNA"/>
</dbReference>
<keyword evidence="3" id="KW-1185">Reference proteome</keyword>
<accession>A0A1H9VMM8</accession>
<proteinExistence type="predicted"/>
<protein>
    <submittedName>
        <fullName evidence="2">Uncharacterized protein</fullName>
    </submittedName>
</protein>
<name>A0A1H9VMM8_9MICO</name>
<reference evidence="3" key="1">
    <citation type="submission" date="2016-10" db="EMBL/GenBank/DDBJ databases">
        <authorList>
            <person name="Varghese N."/>
            <person name="Submissions S."/>
        </authorList>
    </citation>
    <scope>NUCLEOTIDE SEQUENCE [LARGE SCALE GENOMIC DNA]</scope>
    <source>
        <strain evidence="3">CGMCC 1.6963</strain>
    </source>
</reference>
<evidence type="ECO:0000256" key="1">
    <source>
        <dbReference type="SAM" id="Phobius"/>
    </source>
</evidence>
<feature type="transmembrane region" description="Helical" evidence="1">
    <location>
        <begin position="6"/>
        <end position="28"/>
    </location>
</feature>
<organism evidence="2 3">
    <name type="scientific">Pedococcus cremeus</name>
    <dbReference type="NCBI Taxonomy" id="587636"/>
    <lineage>
        <taxon>Bacteria</taxon>
        <taxon>Bacillati</taxon>
        <taxon>Actinomycetota</taxon>
        <taxon>Actinomycetes</taxon>
        <taxon>Micrococcales</taxon>
        <taxon>Intrasporangiaceae</taxon>
        <taxon>Pedococcus</taxon>
    </lineage>
</organism>
<dbReference type="Proteomes" id="UP000199019">
    <property type="component" value="Unassembled WGS sequence"/>
</dbReference>